<dbReference type="FunFam" id="3.40.309.10:FF:000009">
    <property type="entry name" value="Aldehyde dehydrogenase A"/>
    <property type="match status" value="1"/>
</dbReference>
<dbReference type="EC" id="1.2.1.79" evidence="6"/>
<reference evidence="6 7" key="1">
    <citation type="submission" date="2019-02" db="EMBL/GenBank/DDBJ databases">
        <title>Deep-cultivation of Planctomycetes and their phenomic and genomic characterization uncovers novel biology.</title>
        <authorList>
            <person name="Wiegand S."/>
            <person name="Jogler M."/>
            <person name="Boedeker C."/>
            <person name="Pinto D."/>
            <person name="Vollmers J."/>
            <person name="Rivas-Marin E."/>
            <person name="Kohn T."/>
            <person name="Peeters S.H."/>
            <person name="Heuer A."/>
            <person name="Rast P."/>
            <person name="Oberbeckmann S."/>
            <person name="Bunk B."/>
            <person name="Jeske O."/>
            <person name="Meyerdierks A."/>
            <person name="Storesund J.E."/>
            <person name="Kallscheuer N."/>
            <person name="Luecker S."/>
            <person name="Lage O.M."/>
            <person name="Pohl T."/>
            <person name="Merkel B.J."/>
            <person name="Hornburger P."/>
            <person name="Mueller R.-W."/>
            <person name="Bruemmer F."/>
            <person name="Labrenz M."/>
            <person name="Spormann A.M."/>
            <person name="Op den Camp H."/>
            <person name="Overmann J."/>
            <person name="Amann R."/>
            <person name="Jetten M.S.M."/>
            <person name="Mascher T."/>
            <person name="Medema M.H."/>
            <person name="Devos D.P."/>
            <person name="Kaster A.-K."/>
            <person name="Ovreas L."/>
            <person name="Rohde M."/>
            <person name="Galperin M.Y."/>
            <person name="Jogler C."/>
        </authorList>
    </citation>
    <scope>NUCLEOTIDE SEQUENCE [LARGE SCALE GENOMIC DNA]</scope>
    <source>
        <strain evidence="6 7">Mal52</strain>
    </source>
</reference>
<evidence type="ECO:0000313" key="6">
    <source>
        <dbReference type="EMBL" id="QDU44161.1"/>
    </source>
</evidence>
<dbReference type="PROSITE" id="PS00687">
    <property type="entry name" value="ALDEHYDE_DEHYDR_GLU"/>
    <property type="match status" value="1"/>
</dbReference>
<dbReference type="PANTHER" id="PTHR11699">
    <property type="entry name" value="ALDEHYDE DEHYDROGENASE-RELATED"/>
    <property type="match status" value="1"/>
</dbReference>
<protein>
    <submittedName>
        <fullName evidence="6">Succinate-semialdehyde dehydrogenase [NADP(+)] GabD</fullName>
        <ecNumber evidence="6">1.2.1.79</ecNumber>
    </submittedName>
</protein>
<dbReference type="Gene3D" id="3.40.309.10">
    <property type="entry name" value="Aldehyde Dehydrogenase, Chain A, domain 2"/>
    <property type="match status" value="1"/>
</dbReference>
<name>A0A517ZNX6_9PLAN</name>
<dbReference type="InterPro" id="IPR015590">
    <property type="entry name" value="Aldehyde_DH_dom"/>
</dbReference>
<dbReference type="CDD" id="cd07102">
    <property type="entry name" value="ALDH_EDX86601"/>
    <property type="match status" value="1"/>
</dbReference>
<organism evidence="6 7">
    <name type="scientific">Symmachiella dynata</name>
    <dbReference type="NCBI Taxonomy" id="2527995"/>
    <lineage>
        <taxon>Bacteria</taxon>
        <taxon>Pseudomonadati</taxon>
        <taxon>Planctomycetota</taxon>
        <taxon>Planctomycetia</taxon>
        <taxon>Planctomycetales</taxon>
        <taxon>Planctomycetaceae</taxon>
        <taxon>Symmachiella</taxon>
    </lineage>
</organism>
<dbReference type="InterPro" id="IPR016162">
    <property type="entry name" value="Ald_DH_N"/>
</dbReference>
<feature type="domain" description="Aldehyde dehydrogenase" evidence="5">
    <location>
        <begin position="3"/>
        <end position="452"/>
    </location>
</feature>
<dbReference type="Pfam" id="PF00171">
    <property type="entry name" value="Aldedh"/>
    <property type="match status" value="1"/>
</dbReference>
<evidence type="ECO:0000256" key="3">
    <source>
        <dbReference type="PROSITE-ProRule" id="PRU10007"/>
    </source>
</evidence>
<evidence type="ECO:0000256" key="4">
    <source>
        <dbReference type="RuleBase" id="RU003345"/>
    </source>
</evidence>
<evidence type="ECO:0000313" key="7">
    <source>
        <dbReference type="Proteomes" id="UP000319383"/>
    </source>
</evidence>
<keyword evidence="7" id="KW-1185">Reference proteome</keyword>
<accession>A0A517ZNX6</accession>
<comment type="similarity">
    <text evidence="1 4">Belongs to the aldehyde dehydrogenase family.</text>
</comment>
<feature type="active site" evidence="3">
    <location>
        <position position="228"/>
    </location>
</feature>
<sequence>MTLTVVNPYDQSTVAELPFDTETQIAEKLDRATTAFSTWRRLSLDQRAAIVQSGLAKLRDNSEQIVRDVTLQMGKPFKQAQGELETLFDRAETCLELAADALSPDILPPQPGLVRRIEHVPLGVVFDIAAWNYPLIIPINVIVPALLCGNTVLLKHSAKTPLCGRHLAEAFGKLAVPDLVTDVVLNHAQTEQLIADRRVHHVSFTGSVAGGRKIARYAAEQLIDTGLELGGNDPAYVAADADLDFAVANLVDGACYNAGQSCCGVERAYVHETLYDEFLCKAEAALRDYRLGDPLDEQTTLGPLASRTALGELEQQVRDAVDRGARLLCGGSRVPDQSGNFFAPTLLADVPQDSVVMQEESFGPILPVASVADDAQALALMNDSRFGLTASVWTRDQERAERFAGELKAGTVFQNRCDYLDPALPWTGVGESGKGSTLSQYGFWHLTRRKSINFRTET</sequence>
<proteinExistence type="inferred from homology"/>
<dbReference type="Gene3D" id="3.40.605.10">
    <property type="entry name" value="Aldehyde Dehydrogenase, Chain A, domain 1"/>
    <property type="match status" value="1"/>
</dbReference>
<keyword evidence="2 4" id="KW-0560">Oxidoreductase</keyword>
<dbReference type="GO" id="GO:0036243">
    <property type="term" value="F:succinate-semialdehyde dehydrogenase (NADP+) activity"/>
    <property type="evidence" value="ECO:0007669"/>
    <property type="project" value="UniProtKB-EC"/>
</dbReference>
<dbReference type="InterPro" id="IPR016161">
    <property type="entry name" value="Ald_DH/histidinol_DH"/>
</dbReference>
<dbReference type="Proteomes" id="UP000319383">
    <property type="component" value="Chromosome"/>
</dbReference>
<gene>
    <name evidence="6" type="primary">gabD_1</name>
    <name evidence="6" type="ORF">Mal52_26390</name>
</gene>
<dbReference type="KEGG" id="sdyn:Mal52_26390"/>
<dbReference type="InterPro" id="IPR016163">
    <property type="entry name" value="Ald_DH_C"/>
</dbReference>
<dbReference type="AlphaFoldDB" id="A0A517ZNX6"/>
<evidence type="ECO:0000256" key="2">
    <source>
        <dbReference type="ARBA" id="ARBA00023002"/>
    </source>
</evidence>
<dbReference type="InterPro" id="IPR029510">
    <property type="entry name" value="Ald_DH_CS_GLU"/>
</dbReference>
<dbReference type="EMBL" id="CP036276">
    <property type="protein sequence ID" value="QDU44161.1"/>
    <property type="molecule type" value="Genomic_DNA"/>
</dbReference>
<evidence type="ECO:0000256" key="1">
    <source>
        <dbReference type="ARBA" id="ARBA00009986"/>
    </source>
</evidence>
<dbReference type="SUPFAM" id="SSF53720">
    <property type="entry name" value="ALDH-like"/>
    <property type="match status" value="1"/>
</dbReference>
<dbReference type="RefSeq" id="WP_145376537.1">
    <property type="nucleotide sequence ID" value="NZ_CP036276.1"/>
</dbReference>
<evidence type="ECO:0000259" key="5">
    <source>
        <dbReference type="Pfam" id="PF00171"/>
    </source>
</evidence>